<gene>
    <name evidence="2" type="ORF">FHU37_000368</name>
</gene>
<proteinExistence type="predicted"/>
<feature type="domain" description="Knr4/Smi1-like" evidence="1">
    <location>
        <begin position="38"/>
        <end position="160"/>
    </location>
</feature>
<comment type="caution">
    <text evidence="2">The sequence shown here is derived from an EMBL/GenBank/DDBJ whole genome shotgun (WGS) entry which is preliminary data.</text>
</comment>
<dbReference type="Proteomes" id="UP000567795">
    <property type="component" value="Unassembled WGS sequence"/>
</dbReference>
<dbReference type="Pfam" id="PF09346">
    <property type="entry name" value="SMI1_KNR4"/>
    <property type="match status" value="1"/>
</dbReference>
<protein>
    <recommendedName>
        <fullName evidence="1">Knr4/Smi1-like domain-containing protein</fullName>
    </recommendedName>
</protein>
<evidence type="ECO:0000313" key="3">
    <source>
        <dbReference type="Proteomes" id="UP000567795"/>
    </source>
</evidence>
<dbReference type="EMBL" id="JACBZD010000001">
    <property type="protein sequence ID" value="NYI03425.1"/>
    <property type="molecule type" value="Genomic_DNA"/>
</dbReference>
<dbReference type="SMART" id="SM00860">
    <property type="entry name" value="SMI1_KNR4"/>
    <property type="match status" value="1"/>
</dbReference>
<accession>A0A852ZNZ6</accession>
<keyword evidence="3" id="KW-1185">Reference proteome</keyword>
<dbReference type="AlphaFoldDB" id="A0A852ZNZ6"/>
<dbReference type="Gene3D" id="3.40.1580.10">
    <property type="entry name" value="SMI1/KNR4-like"/>
    <property type="match status" value="1"/>
</dbReference>
<evidence type="ECO:0000259" key="1">
    <source>
        <dbReference type="SMART" id="SM00860"/>
    </source>
</evidence>
<evidence type="ECO:0000313" key="2">
    <source>
        <dbReference type="EMBL" id="NYI03425.1"/>
    </source>
</evidence>
<organism evidence="2 3">
    <name type="scientific">Allostreptomyces psammosilenae</name>
    <dbReference type="NCBI Taxonomy" id="1892865"/>
    <lineage>
        <taxon>Bacteria</taxon>
        <taxon>Bacillati</taxon>
        <taxon>Actinomycetota</taxon>
        <taxon>Actinomycetes</taxon>
        <taxon>Kitasatosporales</taxon>
        <taxon>Streptomycetaceae</taxon>
        <taxon>Allostreptomyces</taxon>
    </lineage>
</organism>
<dbReference type="InterPro" id="IPR018958">
    <property type="entry name" value="Knr4/Smi1-like_dom"/>
</dbReference>
<dbReference type="RefSeq" id="WP_179812474.1">
    <property type="nucleotide sequence ID" value="NZ_JACBZD010000001.1"/>
</dbReference>
<name>A0A852ZNZ6_9ACTN</name>
<dbReference type="SUPFAM" id="SSF160631">
    <property type="entry name" value="SMI1/KNR4-like"/>
    <property type="match status" value="1"/>
</dbReference>
<reference evidence="2 3" key="1">
    <citation type="submission" date="2020-07" db="EMBL/GenBank/DDBJ databases">
        <title>Sequencing the genomes of 1000 actinobacteria strains.</title>
        <authorList>
            <person name="Klenk H.-P."/>
        </authorList>
    </citation>
    <scope>NUCLEOTIDE SEQUENCE [LARGE SCALE GENOMIC DNA]</scope>
    <source>
        <strain evidence="2 3">DSM 42178</strain>
    </source>
</reference>
<dbReference type="InterPro" id="IPR037883">
    <property type="entry name" value="Knr4/Smi1-like_sf"/>
</dbReference>
<sequence>MTTDDKWGPLIGQMILLKQQIAETGAIPTFRYTLPRVAAREEEIAAAEARLGAPLDPGYRTFLTYANGWDAFDVSLRLFGTEDFGQGDAWRLGESYVDTFCSFPENAQYPPTALLPIAVALEDKDLLCAVTAPHEEAGRILWIAGEIVDMFDTFEEYFASMIEYHKEDLQEARSSAGNSPT</sequence>